<dbReference type="PROSITE" id="PS51387">
    <property type="entry name" value="FAD_PCMH"/>
    <property type="match status" value="1"/>
</dbReference>
<feature type="domain" description="FAD-binding PCMH-type" evidence="5">
    <location>
        <begin position="43"/>
        <end position="216"/>
    </location>
</feature>
<sequence>MGQNPSSLATCLNAVCSGRSGCVAYPNTPLYQVAWVDRFNLDIPVEPIAVTRPQTTEEVAAFVRCAVENNVHVQAKSGGHSYGNYGVGGEDGSLVIDLRNFQHFHMNRDNWQATIGAGHKLHDVTKKCHENGGRAISHGTCPSVGLGGHATIGGLGPSSRMWGSSLDHVLEVEVVTADGEIVRASETQNPDLFFALRGAGASFGIITEFVMRTNPEPGNVVEYTYTMTFGRHRNLGPVFEAWQDLVVDPNLDRRFGSEFVLHELGAAITGTFYGTKEEFEATGIPDRIPGGKKSIVIDDWLGSVAQKAQESALWLSDISTPFKAKSVAFTRDTLLNSQGINELMNYIDRANKGTLIWYLIFDVTGGAISDVPLNATAYRHRDTIMFGQGYGVGIPKLSQRTRDFFEGIASTIQSNVNGTLGTYAGYVDPLLENAQESYWGSNLPRLEQIKRAWDPNNVFSNPQSVRPAEEST</sequence>
<keyword evidence="3" id="KW-0274">FAD</keyword>
<accession>A0A3N2PYI2</accession>
<evidence type="ECO:0000256" key="2">
    <source>
        <dbReference type="ARBA" id="ARBA00022630"/>
    </source>
</evidence>
<name>A0A3N2PYI2_SODAK</name>
<organism evidence="6 7">
    <name type="scientific">Sodiomyces alkalinus (strain CBS 110278 / VKM F-3762 / F11)</name>
    <name type="common">Alkaliphilic filamentous fungus</name>
    <dbReference type="NCBI Taxonomy" id="1314773"/>
    <lineage>
        <taxon>Eukaryota</taxon>
        <taxon>Fungi</taxon>
        <taxon>Dikarya</taxon>
        <taxon>Ascomycota</taxon>
        <taxon>Pezizomycotina</taxon>
        <taxon>Sordariomycetes</taxon>
        <taxon>Hypocreomycetidae</taxon>
        <taxon>Glomerellales</taxon>
        <taxon>Plectosphaerellaceae</taxon>
        <taxon>Sodiomyces</taxon>
    </lineage>
</organism>
<dbReference type="InterPro" id="IPR006094">
    <property type="entry name" value="Oxid_FAD_bind_N"/>
</dbReference>
<evidence type="ECO:0000256" key="1">
    <source>
        <dbReference type="ARBA" id="ARBA00005466"/>
    </source>
</evidence>
<dbReference type="SUPFAM" id="SSF56176">
    <property type="entry name" value="FAD-binding/transporter-associated domain-like"/>
    <property type="match status" value="1"/>
</dbReference>
<keyword evidence="7" id="KW-1185">Reference proteome</keyword>
<reference evidence="6 7" key="1">
    <citation type="journal article" date="2018" name="Mol. Ecol.">
        <title>The obligate alkalophilic soda-lake fungus Sodiomyces alkalinus has shifted to a protein diet.</title>
        <authorList>
            <person name="Grum-Grzhimaylo A.A."/>
            <person name="Falkoski D.L."/>
            <person name="van den Heuvel J."/>
            <person name="Valero-Jimenez C.A."/>
            <person name="Min B."/>
            <person name="Choi I.G."/>
            <person name="Lipzen A."/>
            <person name="Daum C.G."/>
            <person name="Aanen D.K."/>
            <person name="Tsang A."/>
            <person name="Henrissat B."/>
            <person name="Bilanenko E.N."/>
            <person name="de Vries R.P."/>
            <person name="van Kan J.A.L."/>
            <person name="Grigoriev I.V."/>
            <person name="Debets A.J.M."/>
        </authorList>
    </citation>
    <scope>NUCLEOTIDE SEQUENCE [LARGE SCALE GENOMIC DNA]</scope>
    <source>
        <strain evidence="6 7">F11</strain>
    </source>
</reference>
<dbReference type="InterPro" id="IPR016166">
    <property type="entry name" value="FAD-bd_PCMH"/>
</dbReference>
<proteinExistence type="inferred from homology"/>
<dbReference type="InterPro" id="IPR016169">
    <property type="entry name" value="FAD-bd_PCMH_sub2"/>
</dbReference>
<dbReference type="PANTHER" id="PTHR42973">
    <property type="entry name" value="BINDING OXIDOREDUCTASE, PUTATIVE (AFU_ORTHOLOGUE AFUA_1G17690)-RELATED"/>
    <property type="match status" value="1"/>
</dbReference>
<dbReference type="STRING" id="1314773.A0A3N2PYI2"/>
<dbReference type="RefSeq" id="XP_028467282.1">
    <property type="nucleotide sequence ID" value="XM_028611489.1"/>
</dbReference>
<dbReference type="Proteomes" id="UP000272025">
    <property type="component" value="Unassembled WGS sequence"/>
</dbReference>
<evidence type="ECO:0000256" key="4">
    <source>
        <dbReference type="ARBA" id="ARBA00023002"/>
    </source>
</evidence>
<evidence type="ECO:0000259" key="5">
    <source>
        <dbReference type="PROSITE" id="PS51387"/>
    </source>
</evidence>
<evidence type="ECO:0000313" key="7">
    <source>
        <dbReference type="Proteomes" id="UP000272025"/>
    </source>
</evidence>
<dbReference type="GO" id="GO:0016491">
    <property type="term" value="F:oxidoreductase activity"/>
    <property type="evidence" value="ECO:0007669"/>
    <property type="project" value="UniProtKB-KW"/>
</dbReference>
<evidence type="ECO:0000313" key="6">
    <source>
        <dbReference type="EMBL" id="ROT39476.1"/>
    </source>
</evidence>
<dbReference type="Pfam" id="PF08031">
    <property type="entry name" value="BBE"/>
    <property type="match status" value="1"/>
</dbReference>
<dbReference type="PANTHER" id="PTHR42973:SF17">
    <property type="entry name" value="OXIDASE, PUTATIVE (AFU_ORTHOLOGUE AFUA_6G14340)-RELATED"/>
    <property type="match status" value="1"/>
</dbReference>
<dbReference type="GeneID" id="39579967"/>
<dbReference type="AlphaFoldDB" id="A0A3N2PYI2"/>
<dbReference type="InterPro" id="IPR036318">
    <property type="entry name" value="FAD-bd_PCMH-like_sf"/>
</dbReference>
<dbReference type="OrthoDB" id="415825at2759"/>
<dbReference type="GO" id="GO:0071949">
    <property type="term" value="F:FAD binding"/>
    <property type="evidence" value="ECO:0007669"/>
    <property type="project" value="InterPro"/>
</dbReference>
<dbReference type="Gene3D" id="3.40.462.20">
    <property type="match status" value="1"/>
</dbReference>
<gene>
    <name evidence="6" type="ORF">SODALDRAFT_331604</name>
</gene>
<dbReference type="Pfam" id="PF01565">
    <property type="entry name" value="FAD_binding_4"/>
    <property type="match status" value="1"/>
</dbReference>
<protein>
    <submittedName>
        <fullName evidence="6">FAD binding domain-containing protein</fullName>
    </submittedName>
</protein>
<dbReference type="InterPro" id="IPR012951">
    <property type="entry name" value="BBE"/>
</dbReference>
<comment type="similarity">
    <text evidence="1">Belongs to the oxygen-dependent FAD-linked oxidoreductase family.</text>
</comment>
<dbReference type="InterPro" id="IPR050416">
    <property type="entry name" value="FAD-linked_Oxidoreductase"/>
</dbReference>
<keyword evidence="4" id="KW-0560">Oxidoreductase</keyword>
<dbReference type="Gene3D" id="3.30.465.10">
    <property type="match status" value="1"/>
</dbReference>
<evidence type="ECO:0000256" key="3">
    <source>
        <dbReference type="ARBA" id="ARBA00022827"/>
    </source>
</evidence>
<dbReference type="InterPro" id="IPR006093">
    <property type="entry name" value="Oxy_OxRdtase_FAD_BS"/>
</dbReference>
<dbReference type="PROSITE" id="PS00862">
    <property type="entry name" value="OX2_COVAL_FAD"/>
    <property type="match status" value="1"/>
</dbReference>
<keyword evidence="2" id="KW-0285">Flavoprotein</keyword>
<dbReference type="EMBL" id="ML119053">
    <property type="protein sequence ID" value="ROT39476.1"/>
    <property type="molecule type" value="Genomic_DNA"/>
</dbReference>